<dbReference type="Proteomes" id="UP001479290">
    <property type="component" value="Unassembled WGS sequence"/>
</dbReference>
<feature type="region of interest" description="Disordered" evidence="1">
    <location>
        <begin position="1"/>
        <end position="35"/>
    </location>
</feature>
<gene>
    <name evidence="2" type="ORF">ABG768_016036</name>
</gene>
<protein>
    <submittedName>
        <fullName evidence="2">Uncharacterized protein</fullName>
    </submittedName>
</protein>
<feature type="compositionally biased region" description="Polar residues" evidence="1">
    <location>
        <begin position="1"/>
        <end position="10"/>
    </location>
</feature>
<evidence type="ECO:0000313" key="2">
    <source>
        <dbReference type="EMBL" id="KAK9953919.1"/>
    </source>
</evidence>
<comment type="caution">
    <text evidence="2">The sequence shown here is derived from an EMBL/GenBank/DDBJ whole genome shotgun (WGS) entry which is preliminary data.</text>
</comment>
<name>A0AAW1YXM3_CULAL</name>
<feature type="compositionally biased region" description="Basic residues" evidence="1">
    <location>
        <begin position="19"/>
        <end position="28"/>
    </location>
</feature>
<accession>A0AAW1YXM3</accession>
<keyword evidence="3" id="KW-1185">Reference proteome</keyword>
<evidence type="ECO:0000256" key="1">
    <source>
        <dbReference type="SAM" id="MobiDB-lite"/>
    </source>
</evidence>
<reference evidence="2 3" key="1">
    <citation type="submission" date="2024-05" db="EMBL/GenBank/DDBJ databases">
        <title>A high-quality chromosomal-level genome assembly of Topmouth culter (Culter alburnus).</title>
        <authorList>
            <person name="Zhao H."/>
        </authorList>
    </citation>
    <scope>NUCLEOTIDE SEQUENCE [LARGE SCALE GENOMIC DNA]</scope>
    <source>
        <strain evidence="2">CATC2023</strain>
        <tissue evidence="2">Muscle</tissue>
    </source>
</reference>
<sequence>MWKSQGTWRNQWRKQSQVVRRKQRKQQSYRRLDETSRGGRVRKLVVTRLSNKLGRNSGVGETSGVGAWVGVNSRVSRSISTSSGMDMVSGVGSRTDTVVGANLGSVAIDLSGGSMSWS</sequence>
<proteinExistence type="predicted"/>
<dbReference type="AlphaFoldDB" id="A0AAW1YXM3"/>
<organism evidence="2 3">
    <name type="scientific">Culter alburnus</name>
    <name type="common">Topmouth culter</name>
    <dbReference type="NCBI Taxonomy" id="194366"/>
    <lineage>
        <taxon>Eukaryota</taxon>
        <taxon>Metazoa</taxon>
        <taxon>Chordata</taxon>
        <taxon>Craniata</taxon>
        <taxon>Vertebrata</taxon>
        <taxon>Euteleostomi</taxon>
        <taxon>Actinopterygii</taxon>
        <taxon>Neopterygii</taxon>
        <taxon>Teleostei</taxon>
        <taxon>Ostariophysi</taxon>
        <taxon>Cypriniformes</taxon>
        <taxon>Xenocyprididae</taxon>
        <taxon>Xenocypridinae</taxon>
        <taxon>Culter</taxon>
    </lineage>
</organism>
<evidence type="ECO:0000313" key="3">
    <source>
        <dbReference type="Proteomes" id="UP001479290"/>
    </source>
</evidence>
<dbReference type="EMBL" id="JAWDJR010000022">
    <property type="protein sequence ID" value="KAK9953919.1"/>
    <property type="molecule type" value="Genomic_DNA"/>
</dbReference>